<dbReference type="InterPro" id="IPR005479">
    <property type="entry name" value="CPAse_ATP-bd"/>
</dbReference>
<evidence type="ECO:0000313" key="4">
    <source>
        <dbReference type="Proteomes" id="UP001595755"/>
    </source>
</evidence>
<dbReference type="PROSITE" id="PS50975">
    <property type="entry name" value="ATP_GRASP"/>
    <property type="match status" value="1"/>
</dbReference>
<dbReference type="InterPro" id="IPR011761">
    <property type="entry name" value="ATP-grasp"/>
</dbReference>
<dbReference type="NCBIfam" id="NF009402">
    <property type="entry name" value="PRK12767.1-1"/>
    <property type="match status" value="1"/>
</dbReference>
<sequence length="319" mass="36645">MYKVLVTGVGAIIGYGIIKSLRKSKYDVQIIGMDIYDDAIGRHWCDHFVQAVPANAPHYPEYIRSLVDRYNIDLIIPGIEQDGFRLAKESAQFHDLNVKLALNRHDLIDMAADKWLTFLELEKHDFPAIPTYIEGEFTELSAVLKLPMLLKPRRSYASKGIQKLYSQTDFEYWKTKLEDNFMVQEIVGSEDEEFTVGAFGLGDGTISQQITFQRKLSGEGATAKAKIIQHFELEKQVEQLAQIFRPIGPTNFQYRKHNGQFLLLEINPRISSSTSLRSAFGYNEGEMCIEYFLEDKIPGRRELKAGWAQRYIEDWVTLC</sequence>
<evidence type="ECO:0000256" key="1">
    <source>
        <dbReference type="PROSITE-ProRule" id="PRU00409"/>
    </source>
</evidence>
<dbReference type="EMBL" id="JBHSED010000013">
    <property type="protein sequence ID" value="MFC4303415.1"/>
    <property type="molecule type" value="Genomic_DNA"/>
</dbReference>
<organism evidence="3 4">
    <name type="scientific">Cohnella boryungensis</name>
    <dbReference type="NCBI Taxonomy" id="768479"/>
    <lineage>
        <taxon>Bacteria</taxon>
        <taxon>Bacillati</taxon>
        <taxon>Bacillota</taxon>
        <taxon>Bacilli</taxon>
        <taxon>Bacillales</taxon>
        <taxon>Paenibacillaceae</taxon>
        <taxon>Cohnella</taxon>
    </lineage>
</organism>
<dbReference type="PROSITE" id="PS00867">
    <property type="entry name" value="CPSASE_2"/>
    <property type="match status" value="1"/>
</dbReference>
<accession>A0ABV8S7X3</accession>
<keyword evidence="1" id="KW-0067">ATP-binding</keyword>
<dbReference type="Proteomes" id="UP001595755">
    <property type="component" value="Unassembled WGS sequence"/>
</dbReference>
<comment type="caution">
    <text evidence="3">The sequence shown here is derived from an EMBL/GenBank/DDBJ whole genome shotgun (WGS) entry which is preliminary data.</text>
</comment>
<dbReference type="InterPro" id="IPR048764">
    <property type="entry name" value="PylC_N"/>
</dbReference>
<dbReference type="RefSeq" id="WP_204602864.1">
    <property type="nucleotide sequence ID" value="NZ_JBHSED010000013.1"/>
</dbReference>
<dbReference type="Gene3D" id="3.40.50.20">
    <property type="match status" value="1"/>
</dbReference>
<reference evidence="4" key="1">
    <citation type="journal article" date="2019" name="Int. J. Syst. Evol. Microbiol.">
        <title>The Global Catalogue of Microorganisms (GCM) 10K type strain sequencing project: providing services to taxonomists for standard genome sequencing and annotation.</title>
        <authorList>
            <consortium name="The Broad Institute Genomics Platform"/>
            <consortium name="The Broad Institute Genome Sequencing Center for Infectious Disease"/>
            <person name="Wu L."/>
            <person name="Ma J."/>
        </authorList>
    </citation>
    <scope>NUCLEOTIDE SEQUENCE [LARGE SCALE GENOMIC DNA]</scope>
    <source>
        <strain evidence="4">CGMCC 4.1641</strain>
    </source>
</reference>
<evidence type="ECO:0000259" key="2">
    <source>
        <dbReference type="PROSITE" id="PS50975"/>
    </source>
</evidence>
<dbReference type="Pfam" id="PF21360">
    <property type="entry name" value="PylC-like_N"/>
    <property type="match status" value="1"/>
</dbReference>
<name>A0ABV8S7X3_9BACL</name>
<gene>
    <name evidence="3" type="ORF">ACFO1S_08115</name>
</gene>
<keyword evidence="4" id="KW-1185">Reference proteome</keyword>
<feature type="domain" description="ATP-grasp" evidence="2">
    <location>
        <begin position="118"/>
        <end position="293"/>
    </location>
</feature>
<keyword evidence="1" id="KW-0547">Nucleotide-binding</keyword>
<dbReference type="Gene3D" id="3.30.470.20">
    <property type="entry name" value="ATP-grasp fold, B domain"/>
    <property type="match status" value="1"/>
</dbReference>
<protein>
    <submittedName>
        <fullName evidence="3">ATP-grasp domain-containing protein</fullName>
    </submittedName>
</protein>
<proteinExistence type="predicted"/>
<evidence type="ECO:0000313" key="3">
    <source>
        <dbReference type="EMBL" id="MFC4303415.1"/>
    </source>
</evidence>
<dbReference type="SUPFAM" id="SSF56059">
    <property type="entry name" value="Glutathione synthetase ATP-binding domain-like"/>
    <property type="match status" value="1"/>
</dbReference>
<dbReference type="Pfam" id="PF15632">
    <property type="entry name" value="ATPgrasp_Ter"/>
    <property type="match status" value="1"/>
</dbReference>